<dbReference type="PROSITE" id="PS51362">
    <property type="entry name" value="TGF_BETA_2"/>
    <property type="match status" value="1"/>
</dbReference>
<feature type="domain" description="TGF-beta family profile" evidence="8">
    <location>
        <begin position="407"/>
        <end position="527"/>
    </location>
</feature>
<evidence type="ECO:0000256" key="6">
    <source>
        <dbReference type="RuleBase" id="RU000354"/>
    </source>
</evidence>
<dbReference type="PANTHER" id="PTHR11848">
    <property type="entry name" value="TGF-BETA FAMILY"/>
    <property type="match status" value="1"/>
</dbReference>
<dbReference type="InterPro" id="IPR015615">
    <property type="entry name" value="TGF-beta-rel"/>
</dbReference>
<dbReference type="InterPro" id="IPR001839">
    <property type="entry name" value="TGF-b_C"/>
</dbReference>
<evidence type="ECO:0000256" key="3">
    <source>
        <dbReference type="ARBA" id="ARBA00022525"/>
    </source>
</evidence>
<evidence type="ECO:0000313" key="9">
    <source>
        <dbReference type="EMBL" id="KAK3886817.1"/>
    </source>
</evidence>
<dbReference type="PANTHER" id="PTHR11848:SF263">
    <property type="entry name" value="PROTEIN DECAPENTAPLEGIC"/>
    <property type="match status" value="1"/>
</dbReference>
<feature type="compositionally biased region" description="Basic and acidic residues" evidence="7">
    <location>
        <begin position="72"/>
        <end position="84"/>
    </location>
</feature>
<comment type="subcellular location">
    <subcellularLocation>
        <location evidence="1">Secreted</location>
    </subcellularLocation>
</comment>
<keyword evidence="3" id="KW-0964">Secreted</keyword>
<dbReference type="AlphaFoldDB" id="A0AAE1G849"/>
<dbReference type="InterPro" id="IPR029034">
    <property type="entry name" value="Cystine-knot_cytokine"/>
</dbReference>
<evidence type="ECO:0000256" key="2">
    <source>
        <dbReference type="ARBA" id="ARBA00006656"/>
    </source>
</evidence>
<evidence type="ECO:0000259" key="8">
    <source>
        <dbReference type="PROSITE" id="PS51362"/>
    </source>
</evidence>
<dbReference type="SUPFAM" id="SSF57501">
    <property type="entry name" value="Cystine-knot cytokines"/>
    <property type="match status" value="1"/>
</dbReference>
<feature type="region of interest" description="Disordered" evidence="7">
    <location>
        <begin position="59"/>
        <end position="86"/>
    </location>
</feature>
<keyword evidence="10" id="KW-1185">Reference proteome</keyword>
<sequence>MGGTSKIECERKTITNGKCGTRECVRENSRLNSEEKVCKYENLLNNSAWRDRRIEEKETHEKGMDKLQNSSDEEKLNQRGDENMYKGGTLHVKDQHVITTNKPSLTPPHQYHSIRHHPTHHLATTIIQTFKTRQVFPSKAPANLLPATSNHQHFHNDNYNKKQQSTCHHHNKKSPNQEDTHRGYKKPLSEDSEEQCEPRMEGVEEKLSRAWPQTAALLPVLYQHYHTHALSIHQPSHYMSEQTKETWHFTSIKQHSELSQVELFLHMAIKNFTLVVTSTRNTSLIYEFNLDSYASQTGLSLSGYVGDDKVNLPYKTMLTAHGDWVIINITNFMKNWILNQAQFVVEIPRPMSWAKKQRDELLLLQPVICVKQQKNFEKRTSDFRVRWVVKKFIPSHEEGVKPKKQMRMVRAIPSDHSRARRKSINRQCHLQEVEVSLQEMGLQEVEYPDTLLLRYCDGSCHVLSHPDPFSVNALLRAKFRLLWGPRPVPAPHCIPVTYQTQLLFVWREGHIILARYSDLNARTCGCR</sequence>
<comment type="similarity">
    <text evidence="2 6">Belongs to the TGF-beta family.</text>
</comment>
<dbReference type="GO" id="GO:0005615">
    <property type="term" value="C:extracellular space"/>
    <property type="evidence" value="ECO:0007669"/>
    <property type="project" value="TreeGrafter"/>
</dbReference>
<organism evidence="9 10">
    <name type="scientific">Petrolisthes cinctipes</name>
    <name type="common">Flat porcelain crab</name>
    <dbReference type="NCBI Taxonomy" id="88211"/>
    <lineage>
        <taxon>Eukaryota</taxon>
        <taxon>Metazoa</taxon>
        <taxon>Ecdysozoa</taxon>
        <taxon>Arthropoda</taxon>
        <taxon>Crustacea</taxon>
        <taxon>Multicrustacea</taxon>
        <taxon>Malacostraca</taxon>
        <taxon>Eumalacostraca</taxon>
        <taxon>Eucarida</taxon>
        <taxon>Decapoda</taxon>
        <taxon>Pleocyemata</taxon>
        <taxon>Anomura</taxon>
        <taxon>Galatheoidea</taxon>
        <taxon>Porcellanidae</taxon>
        <taxon>Petrolisthes</taxon>
    </lineage>
</organism>
<accession>A0AAE1G849</accession>
<evidence type="ECO:0000256" key="4">
    <source>
        <dbReference type="ARBA" id="ARBA00022729"/>
    </source>
</evidence>
<dbReference type="Proteomes" id="UP001286313">
    <property type="component" value="Unassembled WGS sequence"/>
</dbReference>
<dbReference type="GO" id="GO:0005125">
    <property type="term" value="F:cytokine activity"/>
    <property type="evidence" value="ECO:0007669"/>
    <property type="project" value="TreeGrafter"/>
</dbReference>
<keyword evidence="6" id="KW-0339">Growth factor</keyword>
<dbReference type="GO" id="GO:0008083">
    <property type="term" value="F:growth factor activity"/>
    <property type="evidence" value="ECO:0007669"/>
    <property type="project" value="UniProtKB-KW"/>
</dbReference>
<evidence type="ECO:0000256" key="1">
    <source>
        <dbReference type="ARBA" id="ARBA00004613"/>
    </source>
</evidence>
<comment type="caution">
    <text evidence="9">The sequence shown here is derived from an EMBL/GenBank/DDBJ whole genome shotgun (WGS) entry which is preliminary data.</text>
</comment>
<proteinExistence type="inferred from homology"/>
<keyword evidence="5" id="KW-0325">Glycoprotein</keyword>
<evidence type="ECO:0000313" key="10">
    <source>
        <dbReference type="Proteomes" id="UP001286313"/>
    </source>
</evidence>
<dbReference type="CDD" id="cd08698">
    <property type="entry name" value="TGF_beta_SF"/>
    <property type="match status" value="1"/>
</dbReference>
<dbReference type="EMBL" id="JAWQEG010000668">
    <property type="protein sequence ID" value="KAK3886817.1"/>
    <property type="molecule type" value="Genomic_DNA"/>
</dbReference>
<keyword evidence="4" id="KW-0732">Signal</keyword>
<name>A0AAE1G849_PETCI</name>
<dbReference type="SMART" id="SM00204">
    <property type="entry name" value="TGFB"/>
    <property type="match status" value="1"/>
</dbReference>
<evidence type="ECO:0000256" key="5">
    <source>
        <dbReference type="ARBA" id="ARBA00023180"/>
    </source>
</evidence>
<gene>
    <name evidence="9" type="ORF">Pcinc_009042</name>
</gene>
<dbReference type="Gene3D" id="2.10.90.10">
    <property type="entry name" value="Cystine-knot cytokines"/>
    <property type="match status" value="1"/>
</dbReference>
<reference evidence="9" key="1">
    <citation type="submission" date="2023-10" db="EMBL/GenBank/DDBJ databases">
        <title>Genome assemblies of two species of porcelain crab, Petrolisthes cinctipes and Petrolisthes manimaculis (Anomura: Porcellanidae).</title>
        <authorList>
            <person name="Angst P."/>
        </authorList>
    </citation>
    <scope>NUCLEOTIDE SEQUENCE</scope>
    <source>
        <strain evidence="9">PB745_01</strain>
        <tissue evidence="9">Gill</tissue>
    </source>
</reference>
<protein>
    <recommendedName>
        <fullName evidence="8">TGF-beta family profile domain-containing protein</fullName>
    </recommendedName>
</protein>
<feature type="region of interest" description="Disordered" evidence="7">
    <location>
        <begin position="145"/>
        <end position="196"/>
    </location>
</feature>
<dbReference type="Pfam" id="PF00019">
    <property type="entry name" value="TGF_beta"/>
    <property type="match status" value="1"/>
</dbReference>
<evidence type="ECO:0000256" key="7">
    <source>
        <dbReference type="SAM" id="MobiDB-lite"/>
    </source>
</evidence>